<dbReference type="PANTHER" id="PTHR43734:SF7">
    <property type="entry name" value="4,4'-DIAPONEUROSPORENE OXYGENASE"/>
    <property type="match status" value="1"/>
</dbReference>
<evidence type="ECO:0000256" key="1">
    <source>
        <dbReference type="ARBA" id="ARBA00001974"/>
    </source>
</evidence>
<evidence type="ECO:0000313" key="12">
    <source>
        <dbReference type="EMBL" id="HDX32941.1"/>
    </source>
</evidence>
<proteinExistence type="inferred from homology"/>
<dbReference type="EMBL" id="DSMG01000165">
    <property type="protein sequence ID" value="HDX32941.1"/>
    <property type="molecule type" value="Genomic_DNA"/>
</dbReference>
<organism evidence="12">
    <name type="scientific">Caldilinea aerophila</name>
    <dbReference type="NCBI Taxonomy" id="133453"/>
    <lineage>
        <taxon>Bacteria</taxon>
        <taxon>Bacillati</taxon>
        <taxon>Chloroflexota</taxon>
        <taxon>Caldilineae</taxon>
        <taxon>Caldilineales</taxon>
        <taxon>Caldilineaceae</taxon>
        <taxon>Caldilinea</taxon>
    </lineage>
</organism>
<evidence type="ECO:0000259" key="11">
    <source>
        <dbReference type="Pfam" id="PF01593"/>
    </source>
</evidence>
<dbReference type="PANTHER" id="PTHR43734">
    <property type="entry name" value="PHYTOENE DESATURASE"/>
    <property type="match status" value="1"/>
</dbReference>
<dbReference type="InterPro" id="IPR014105">
    <property type="entry name" value="Carotenoid/retinoid_OxRdtase"/>
</dbReference>
<dbReference type="SUPFAM" id="SSF51905">
    <property type="entry name" value="FAD/NAD(P)-binding domain"/>
    <property type="match status" value="1"/>
</dbReference>
<comment type="similarity">
    <text evidence="5">Belongs to the carotenoid/retinoid oxidoreductase family. CrtP subfamily.</text>
</comment>
<evidence type="ECO:0000256" key="5">
    <source>
        <dbReference type="ARBA" id="ARBA00038194"/>
    </source>
</evidence>
<dbReference type="GO" id="GO:0016117">
    <property type="term" value="P:carotenoid biosynthetic process"/>
    <property type="evidence" value="ECO:0007669"/>
    <property type="project" value="UniProtKB-KW"/>
</dbReference>
<evidence type="ECO:0000256" key="7">
    <source>
        <dbReference type="ARBA" id="ARBA00041900"/>
    </source>
</evidence>
<evidence type="ECO:0000256" key="4">
    <source>
        <dbReference type="ARBA" id="ARBA00037901"/>
    </source>
</evidence>
<dbReference type="InterPro" id="IPR036188">
    <property type="entry name" value="FAD/NAD-bd_sf"/>
</dbReference>
<keyword evidence="2 10" id="KW-0125">Carotenoid biosynthesis</keyword>
<comment type="catalytic activity">
    <reaction evidence="9">
        <text>all-trans-4,4'-diaponeurosporene + 2 AH2 + 2 O2 = 4,4'-diaponeurosporenal + 2 A + 3 H2O</text>
        <dbReference type="Rhea" id="RHEA:56104"/>
        <dbReference type="ChEBI" id="CHEBI:13193"/>
        <dbReference type="ChEBI" id="CHEBI:15377"/>
        <dbReference type="ChEBI" id="CHEBI:15379"/>
        <dbReference type="ChEBI" id="CHEBI:17499"/>
        <dbReference type="ChEBI" id="CHEBI:62743"/>
        <dbReference type="ChEBI" id="CHEBI:79065"/>
    </reaction>
</comment>
<evidence type="ECO:0000256" key="8">
    <source>
        <dbReference type="ARBA" id="ARBA00042619"/>
    </source>
</evidence>
<reference evidence="12" key="1">
    <citation type="journal article" date="2020" name="mSystems">
        <title>Genome- and Community-Level Interaction Insights into Carbon Utilization and Element Cycling Functions of Hydrothermarchaeota in Hydrothermal Sediment.</title>
        <authorList>
            <person name="Zhou Z."/>
            <person name="Liu Y."/>
            <person name="Xu W."/>
            <person name="Pan J."/>
            <person name="Luo Z.H."/>
            <person name="Li M."/>
        </authorList>
    </citation>
    <scope>NUCLEOTIDE SEQUENCE [LARGE SCALE GENOMIC DNA]</scope>
    <source>
        <strain evidence="12">SpSt-289</strain>
    </source>
</reference>
<protein>
    <recommendedName>
        <fullName evidence="6">4,4'-diaponeurosporene oxygenase</fullName>
    </recommendedName>
    <alternativeName>
        <fullName evidence="7">4,4'-diaponeurosporene oxidase</fullName>
    </alternativeName>
    <alternativeName>
        <fullName evidence="8">Carotenoid oxidase</fullName>
    </alternativeName>
</protein>
<comment type="pathway">
    <text evidence="4">Carotenoid biosynthesis; staphyloxanthin biosynthesis; staphyloxanthin from farnesyl diphosphate: step 3/5.</text>
</comment>
<evidence type="ECO:0000256" key="6">
    <source>
        <dbReference type="ARBA" id="ARBA00039159"/>
    </source>
</evidence>
<evidence type="ECO:0000256" key="9">
    <source>
        <dbReference type="ARBA" id="ARBA00048532"/>
    </source>
</evidence>
<gene>
    <name evidence="12" type="primary">crtI</name>
    <name evidence="12" type="ORF">ENQ20_15845</name>
</gene>
<dbReference type="Gene3D" id="3.50.50.60">
    <property type="entry name" value="FAD/NAD(P)-binding domain"/>
    <property type="match status" value="2"/>
</dbReference>
<dbReference type="NCBIfam" id="TIGR02734">
    <property type="entry name" value="crtI_fam"/>
    <property type="match status" value="1"/>
</dbReference>
<sequence length="497" mass="55437">MMVETARPCAVILGAGIGGLSAAVRLASAGWRVTMLEQNSTVGGKMNQIERDGFRWDTGPSVITMRPVFEELFAAAGRHLEDYLTLLPVEPLTRYFYPDGVRIDATRNLSRMAEQIARLDERDVEGYLDFLAYAARLHRITGPVFIYHHPPTWRSFLRVSPVDMMRVDAWLTMDQAIRRRVRSPHLRQLLARFATYVGADPYQAPATLSVIAHVELTGGVWYPRGGVYRIAAALAKVATELGVEIHTSTPVERIEVRNGRAVAAVTADGSRFPADAVIANIDVTTVYEHLLPRTVGLERRLDLKEREPSCSGYVLLLGVEGTHPQLAHHNIFFNRDYRREFVDIFRREVPPQEPTVYVAITSKSDPDHAPPGCENWFVLVNAPALGPAFDWERNASAYRTLVLETLARYGLDVRRRICVEHALTPVDIRRLTGAWRGALYGISSNQAFNAFRRPHNRCPDVQGLYFVGGTTHPGGGVPMVALSGKIVAEMITADFRS</sequence>
<accession>A0A7C1JJE4</accession>
<dbReference type="Pfam" id="PF01593">
    <property type="entry name" value="Amino_oxidase"/>
    <property type="match status" value="1"/>
</dbReference>
<evidence type="ECO:0000256" key="2">
    <source>
        <dbReference type="ARBA" id="ARBA00022746"/>
    </source>
</evidence>
<name>A0A7C1JJE4_9CHLR</name>
<evidence type="ECO:0000256" key="3">
    <source>
        <dbReference type="ARBA" id="ARBA00023002"/>
    </source>
</evidence>
<comment type="cofactor">
    <cofactor evidence="1">
        <name>FAD</name>
        <dbReference type="ChEBI" id="CHEBI:57692"/>
    </cofactor>
</comment>
<feature type="domain" description="Amine oxidase" evidence="11">
    <location>
        <begin position="17"/>
        <end position="491"/>
    </location>
</feature>
<dbReference type="InterPro" id="IPR002937">
    <property type="entry name" value="Amino_oxidase"/>
</dbReference>
<keyword evidence="3 10" id="KW-0560">Oxidoreductase</keyword>
<evidence type="ECO:0000256" key="10">
    <source>
        <dbReference type="RuleBase" id="RU362075"/>
    </source>
</evidence>
<comment type="caution">
    <text evidence="12">The sequence shown here is derived from an EMBL/GenBank/DDBJ whole genome shotgun (WGS) entry which is preliminary data.</text>
</comment>
<dbReference type="GO" id="GO:0016491">
    <property type="term" value="F:oxidoreductase activity"/>
    <property type="evidence" value="ECO:0007669"/>
    <property type="project" value="UniProtKB-KW"/>
</dbReference>
<dbReference type="AlphaFoldDB" id="A0A7C1JJE4"/>